<comment type="function">
    <text evidence="7">Destroys radicals which are normally produced within the cells and which are toxic to biological systems.</text>
</comment>
<dbReference type="CDD" id="cd00305">
    <property type="entry name" value="Cu-Zn_Superoxide_Dismutase"/>
    <property type="match status" value="1"/>
</dbReference>
<dbReference type="PANTHER" id="PTHR10003">
    <property type="entry name" value="SUPEROXIDE DISMUTASE CU-ZN -RELATED"/>
    <property type="match status" value="1"/>
</dbReference>
<comment type="similarity">
    <text evidence="1 7">Belongs to the Cu-Zn superoxide dismutase family.</text>
</comment>
<dbReference type="PROSITE" id="PS00087">
    <property type="entry name" value="SOD_CU_ZN_1"/>
    <property type="match status" value="1"/>
</dbReference>
<evidence type="ECO:0000256" key="3">
    <source>
        <dbReference type="ARBA" id="ARBA00022833"/>
    </source>
</evidence>
<dbReference type="AlphaFoldDB" id="A0A7S2WCP0"/>
<accession>A0A7S2WCP0</accession>
<comment type="catalytic activity">
    <reaction evidence="7">
        <text>2 superoxide + 2 H(+) = H2O2 + O2</text>
        <dbReference type="Rhea" id="RHEA:20696"/>
        <dbReference type="ChEBI" id="CHEBI:15378"/>
        <dbReference type="ChEBI" id="CHEBI:15379"/>
        <dbReference type="ChEBI" id="CHEBI:16240"/>
        <dbReference type="ChEBI" id="CHEBI:18421"/>
        <dbReference type="EC" id="1.15.1.1"/>
    </reaction>
</comment>
<comment type="cofactor">
    <cofactor evidence="7">
        <name>Cu cation</name>
        <dbReference type="ChEBI" id="CHEBI:23378"/>
    </cofactor>
    <text evidence="7">Binds 1 copper ion per subunit.</text>
</comment>
<evidence type="ECO:0000259" key="8">
    <source>
        <dbReference type="Pfam" id="PF00080"/>
    </source>
</evidence>
<dbReference type="PRINTS" id="PR00068">
    <property type="entry name" value="CUZNDISMTASE"/>
</dbReference>
<dbReference type="InterPro" id="IPR018152">
    <property type="entry name" value="SOD_Cu/Zn_BS"/>
</dbReference>
<evidence type="ECO:0000256" key="5">
    <source>
        <dbReference type="ARBA" id="ARBA00023002"/>
    </source>
</evidence>
<dbReference type="Gene3D" id="2.60.40.200">
    <property type="entry name" value="Superoxide dismutase, copper/zinc binding domain"/>
    <property type="match status" value="1"/>
</dbReference>
<evidence type="ECO:0000256" key="7">
    <source>
        <dbReference type="RuleBase" id="RU000393"/>
    </source>
</evidence>
<dbReference type="Pfam" id="PF00080">
    <property type="entry name" value="Sod_Cu"/>
    <property type="match status" value="1"/>
</dbReference>
<evidence type="ECO:0000256" key="2">
    <source>
        <dbReference type="ARBA" id="ARBA00022723"/>
    </source>
</evidence>
<evidence type="ECO:0000256" key="6">
    <source>
        <dbReference type="ARBA" id="ARBA00023008"/>
    </source>
</evidence>
<evidence type="ECO:0000313" key="9">
    <source>
        <dbReference type="EMBL" id="CAD9680274.1"/>
    </source>
</evidence>
<organism evidence="9">
    <name type="scientific">Mucochytrium quahogii</name>
    <dbReference type="NCBI Taxonomy" id="96639"/>
    <lineage>
        <taxon>Eukaryota</taxon>
        <taxon>Sar</taxon>
        <taxon>Stramenopiles</taxon>
        <taxon>Bigyra</taxon>
        <taxon>Labyrinthulomycetes</taxon>
        <taxon>Thraustochytrida</taxon>
        <taxon>Thraustochytriidae</taxon>
        <taxon>Mucochytrium</taxon>
    </lineage>
</organism>
<dbReference type="GO" id="GO:0004784">
    <property type="term" value="F:superoxide dismutase activity"/>
    <property type="evidence" value="ECO:0007669"/>
    <property type="project" value="UniProtKB-EC"/>
</dbReference>
<keyword evidence="6 7" id="KW-0186">Copper</keyword>
<feature type="domain" description="Superoxide dismutase copper/zinc binding" evidence="8">
    <location>
        <begin position="43"/>
        <end position="177"/>
    </location>
</feature>
<sequence>MQGCIAQHPYISSVGWGKQVKDRTRCIMSGTRAVCVLTSDQGVSGVLTFRSRASGGTHVTGSVDGLNPGMHGFHIHQFGDTTNGCASCGGHFNPEGKTHGGPNDLSRHVGDLGNVVTAANGTTKVDIVDSKIELSGPHSIIGRGLVVHAGEDDLGKGGNEESLKTGNAGGRVACGVIAAAAESSKF</sequence>
<dbReference type="InterPro" id="IPR024134">
    <property type="entry name" value="SOD_Cu/Zn_/chaperone"/>
</dbReference>
<evidence type="ECO:0000256" key="1">
    <source>
        <dbReference type="ARBA" id="ARBA00010457"/>
    </source>
</evidence>
<gene>
    <name evidence="9" type="ORF">QSP1433_LOCUS6859</name>
</gene>
<keyword evidence="5 7" id="KW-0560">Oxidoreductase</keyword>
<keyword evidence="4" id="KW-0049">Antioxidant</keyword>
<dbReference type="EC" id="1.15.1.1" evidence="7"/>
<proteinExistence type="inferred from homology"/>
<dbReference type="GO" id="GO:0005507">
    <property type="term" value="F:copper ion binding"/>
    <property type="evidence" value="ECO:0007669"/>
    <property type="project" value="InterPro"/>
</dbReference>
<dbReference type="FunFam" id="2.60.40.200:FF:000001">
    <property type="entry name" value="Superoxide dismutase [Cu-Zn]"/>
    <property type="match status" value="1"/>
</dbReference>
<comment type="cofactor">
    <cofactor evidence="7">
        <name>Zn(2+)</name>
        <dbReference type="ChEBI" id="CHEBI:29105"/>
    </cofactor>
    <text evidence="7">Binds 1 zinc ion per subunit.</text>
</comment>
<dbReference type="PROSITE" id="PS00332">
    <property type="entry name" value="SOD_CU_ZN_2"/>
    <property type="match status" value="1"/>
</dbReference>
<keyword evidence="2 7" id="KW-0479">Metal-binding</keyword>
<dbReference type="EMBL" id="HBHK01010925">
    <property type="protein sequence ID" value="CAD9680274.1"/>
    <property type="molecule type" value="Transcribed_RNA"/>
</dbReference>
<protein>
    <recommendedName>
        <fullName evidence="7">Superoxide dismutase [Cu-Zn]</fullName>
        <ecNumber evidence="7">1.15.1.1</ecNumber>
    </recommendedName>
</protein>
<dbReference type="InterPro" id="IPR036423">
    <property type="entry name" value="SOD-like_Cu/Zn_dom_sf"/>
</dbReference>
<dbReference type="InterPro" id="IPR001424">
    <property type="entry name" value="SOD_Cu_Zn_dom"/>
</dbReference>
<evidence type="ECO:0000256" key="4">
    <source>
        <dbReference type="ARBA" id="ARBA00022862"/>
    </source>
</evidence>
<dbReference type="SUPFAM" id="SSF49329">
    <property type="entry name" value="Cu,Zn superoxide dismutase-like"/>
    <property type="match status" value="1"/>
</dbReference>
<name>A0A7S2WCP0_9STRA</name>
<keyword evidence="3 7" id="KW-0862">Zinc</keyword>
<reference evidence="9" key="1">
    <citation type="submission" date="2021-01" db="EMBL/GenBank/DDBJ databases">
        <authorList>
            <person name="Corre E."/>
            <person name="Pelletier E."/>
            <person name="Niang G."/>
            <person name="Scheremetjew M."/>
            <person name="Finn R."/>
            <person name="Kale V."/>
            <person name="Holt S."/>
            <person name="Cochrane G."/>
            <person name="Meng A."/>
            <person name="Brown T."/>
            <person name="Cohen L."/>
        </authorList>
    </citation>
    <scope>NUCLEOTIDE SEQUENCE</scope>
    <source>
        <strain evidence="9">NY070348D</strain>
    </source>
</reference>